<evidence type="ECO:0000313" key="3">
    <source>
        <dbReference type="EMBL" id="GFG74617.1"/>
    </source>
</evidence>
<evidence type="ECO:0000256" key="2">
    <source>
        <dbReference type="SAM" id="SignalP"/>
    </source>
</evidence>
<keyword evidence="2" id="KW-0732">Signal</keyword>
<feature type="signal peptide" evidence="2">
    <location>
        <begin position="1"/>
        <end position="27"/>
    </location>
</feature>
<protein>
    <recommendedName>
        <fullName evidence="5">Nucleotidyltransferase</fullName>
    </recommendedName>
</protein>
<dbReference type="EMBL" id="BLKW01000002">
    <property type="protein sequence ID" value="GFG74617.1"/>
    <property type="molecule type" value="Genomic_DNA"/>
</dbReference>
<comment type="caution">
    <text evidence="3">The sequence shown here is derived from an EMBL/GenBank/DDBJ whole genome shotgun (WGS) entry which is preliminary data.</text>
</comment>
<feature type="chain" id="PRO_5029591206" description="Nucleotidyltransferase" evidence="2">
    <location>
        <begin position="28"/>
        <end position="218"/>
    </location>
</feature>
<organism evidence="3 4">
    <name type="scientific">Mycobacterium botniense</name>
    <dbReference type="NCBI Taxonomy" id="84962"/>
    <lineage>
        <taxon>Bacteria</taxon>
        <taxon>Bacillati</taxon>
        <taxon>Actinomycetota</taxon>
        <taxon>Actinomycetes</taxon>
        <taxon>Mycobacteriales</taxon>
        <taxon>Mycobacteriaceae</taxon>
        <taxon>Mycobacterium</taxon>
    </lineage>
</organism>
<keyword evidence="4" id="KW-1185">Reference proteome</keyword>
<dbReference type="AlphaFoldDB" id="A0A7I9XXZ9"/>
<sequence length="218" mass="24026">MERIILTVIAATLALGGLVSASPSAHALPRCRRCGRPPGLRNSSRPRTDELGLLPPSPNPYPATLNEIHQRFVLEAPEQTRERRSLIFEALRLHVAMMRRLFKHCRIWLAGGFVTHKADPPRDADLAFLLPARLMSHALSQTALPLWTLADVTGRIGAGGPLGLTPRLQPCLGLTDSFLVNSESLANVEYWRRLWSSVIDRSGAATVRTKGFVEVVDD</sequence>
<feature type="region of interest" description="Disordered" evidence="1">
    <location>
        <begin position="36"/>
        <end position="56"/>
    </location>
</feature>
<accession>A0A7I9XXZ9</accession>
<evidence type="ECO:0000313" key="4">
    <source>
        <dbReference type="Proteomes" id="UP000465361"/>
    </source>
</evidence>
<gene>
    <name evidence="3" type="ORF">MBOT_19820</name>
</gene>
<proteinExistence type="predicted"/>
<evidence type="ECO:0008006" key="5">
    <source>
        <dbReference type="Google" id="ProtNLM"/>
    </source>
</evidence>
<dbReference type="Pfam" id="PF22014">
    <property type="entry name" value="DUF6932"/>
    <property type="match status" value="1"/>
</dbReference>
<name>A0A7I9XXZ9_9MYCO</name>
<evidence type="ECO:0000256" key="1">
    <source>
        <dbReference type="SAM" id="MobiDB-lite"/>
    </source>
</evidence>
<dbReference type="Proteomes" id="UP000465361">
    <property type="component" value="Unassembled WGS sequence"/>
</dbReference>
<dbReference type="RefSeq" id="WP_163756418.1">
    <property type="nucleotide sequence ID" value="NZ_BLKW01000002.1"/>
</dbReference>
<dbReference type="InterPro" id="IPR053860">
    <property type="entry name" value="DUF6932"/>
</dbReference>
<reference evidence="3 4" key="1">
    <citation type="journal article" date="2019" name="Emerg. Microbes Infect.">
        <title>Comprehensive subspecies identification of 175 nontuberculous mycobacteria species based on 7547 genomic profiles.</title>
        <authorList>
            <person name="Matsumoto Y."/>
            <person name="Kinjo T."/>
            <person name="Motooka D."/>
            <person name="Nabeya D."/>
            <person name="Jung N."/>
            <person name="Uechi K."/>
            <person name="Horii T."/>
            <person name="Iida T."/>
            <person name="Fujita J."/>
            <person name="Nakamura S."/>
        </authorList>
    </citation>
    <scope>NUCLEOTIDE SEQUENCE [LARGE SCALE GENOMIC DNA]</scope>
    <source>
        <strain evidence="3 4">JCM 17322</strain>
    </source>
</reference>